<keyword evidence="1" id="KW-0472">Membrane</keyword>
<dbReference type="Proteomes" id="UP001628179">
    <property type="component" value="Unassembled WGS sequence"/>
</dbReference>
<keyword evidence="2" id="KW-0489">Methyltransferase</keyword>
<sequence length="376" mass="41322">MVSTNPSVDTILSRGSFLTHITIPTTLSAAECTPGGGFTRHDGTKVGFMATGMGMSAIFYDPVFARHTPRKLFLGSGMRAVDHAVESVYHPNASLMPWKAMACWALVCCSTFASSGFWGANFGGGMGLSHSLGHALGSPPATSSCPSYLQHPPRTPSLTHCSGAGGLTPMLECILNARLRALGDKPVQFVLADLYPDWEAWKKITSASENISSISKPVDATTVTRYVDEKTLECRLFNLCFHHFDDGQAAKVLRASIQGSDAFVIFEMTQRNIPALLNTSIVILSPLVTTLLWFWWSPMHLILTYVIPMVPLFFAWDGYVSCIRTRSPKEIRDLIAAEEERGLKTNGWTFHHGETKVLPPFGNLYWFVGAKERKDN</sequence>
<feature type="transmembrane region" description="Helical" evidence="1">
    <location>
        <begin position="302"/>
        <end position="322"/>
    </location>
</feature>
<dbReference type="SUPFAM" id="SSF56796">
    <property type="entry name" value="Dehydroquinate synthase-like"/>
    <property type="match status" value="1"/>
</dbReference>
<reference evidence="2 3" key="1">
    <citation type="submission" date="2024-09" db="EMBL/GenBank/DDBJ databases">
        <title>Itraconazole resistance in Madurella fahalii resulting from another homologue of gene encoding cytochrome P450 14-alpha sterol demethylase (CYP51).</title>
        <authorList>
            <person name="Yoshioka I."/>
            <person name="Fahal A.H."/>
            <person name="Kaneko S."/>
            <person name="Yaguchi T."/>
        </authorList>
    </citation>
    <scope>NUCLEOTIDE SEQUENCE [LARGE SCALE GENOMIC DNA]</scope>
    <source>
        <strain evidence="2 3">IFM 68171</strain>
    </source>
</reference>
<name>A0ABQ0GIW8_9PEZI</name>
<dbReference type="GO" id="GO:0008168">
    <property type="term" value="F:methyltransferase activity"/>
    <property type="evidence" value="ECO:0007669"/>
    <property type="project" value="UniProtKB-KW"/>
</dbReference>
<dbReference type="EMBL" id="BAAFSV010000004">
    <property type="protein sequence ID" value="GAB1317676.1"/>
    <property type="molecule type" value="Genomic_DNA"/>
</dbReference>
<keyword evidence="1" id="KW-0812">Transmembrane</keyword>
<keyword evidence="1" id="KW-1133">Transmembrane helix</keyword>
<gene>
    <name evidence="2" type="ORF">MFIFM68171_07886</name>
</gene>
<dbReference type="PANTHER" id="PTHR11496">
    <property type="entry name" value="ALCOHOL DEHYDROGENASE"/>
    <property type="match status" value="1"/>
</dbReference>
<keyword evidence="3" id="KW-1185">Reference proteome</keyword>
<evidence type="ECO:0000313" key="2">
    <source>
        <dbReference type="EMBL" id="GAB1317676.1"/>
    </source>
</evidence>
<dbReference type="GO" id="GO:0032259">
    <property type="term" value="P:methylation"/>
    <property type="evidence" value="ECO:0007669"/>
    <property type="project" value="UniProtKB-KW"/>
</dbReference>
<proteinExistence type="predicted"/>
<dbReference type="GeneID" id="98178629"/>
<accession>A0ABQ0GIW8</accession>
<protein>
    <submittedName>
        <fullName evidence="2">Class I SAM-dependent methyltransferase</fullName>
    </submittedName>
</protein>
<evidence type="ECO:0000313" key="3">
    <source>
        <dbReference type="Proteomes" id="UP001628179"/>
    </source>
</evidence>
<dbReference type="InterPro" id="IPR039697">
    <property type="entry name" value="Alcohol_dehydrogenase_Fe"/>
</dbReference>
<evidence type="ECO:0000256" key="1">
    <source>
        <dbReference type="SAM" id="Phobius"/>
    </source>
</evidence>
<comment type="caution">
    <text evidence="2">The sequence shown here is derived from an EMBL/GenBank/DDBJ whole genome shotgun (WGS) entry which is preliminary data.</text>
</comment>
<feature type="transmembrane region" description="Helical" evidence="1">
    <location>
        <begin position="275"/>
        <end position="296"/>
    </location>
</feature>
<dbReference type="PANTHER" id="PTHR11496:SF97">
    <property type="entry name" value="ALCOHOL DEHYDROGENASE IRON-TYPE_GLYCEROL DEHYDROGENASE GLDA DOMAIN-CONTAINING PROTEIN"/>
    <property type="match status" value="1"/>
</dbReference>
<organism evidence="2 3">
    <name type="scientific">Madurella fahalii</name>
    <dbReference type="NCBI Taxonomy" id="1157608"/>
    <lineage>
        <taxon>Eukaryota</taxon>
        <taxon>Fungi</taxon>
        <taxon>Dikarya</taxon>
        <taxon>Ascomycota</taxon>
        <taxon>Pezizomycotina</taxon>
        <taxon>Sordariomycetes</taxon>
        <taxon>Sordariomycetidae</taxon>
        <taxon>Sordariales</taxon>
        <taxon>Sordariales incertae sedis</taxon>
        <taxon>Madurella</taxon>
    </lineage>
</organism>
<dbReference type="Gene3D" id="3.40.50.1970">
    <property type="match status" value="1"/>
</dbReference>
<dbReference type="RefSeq" id="XP_070919407.1">
    <property type="nucleotide sequence ID" value="XM_071063306.1"/>
</dbReference>
<keyword evidence="2" id="KW-0808">Transferase</keyword>